<dbReference type="RefSeq" id="WP_068149201.1">
    <property type="nucleotide sequence ID" value="NZ_JBHSCR010000004.1"/>
</dbReference>
<evidence type="ECO:0000256" key="1">
    <source>
        <dbReference type="ARBA" id="ARBA00004651"/>
    </source>
</evidence>
<evidence type="ECO:0000256" key="8">
    <source>
        <dbReference type="SAM" id="Phobius"/>
    </source>
</evidence>
<feature type="transmembrane region" description="Helical" evidence="8">
    <location>
        <begin position="179"/>
        <end position="201"/>
    </location>
</feature>
<comment type="subcellular location">
    <subcellularLocation>
        <location evidence="1">Cell membrane</location>
        <topology evidence="1">Multi-pass membrane protein</topology>
    </subcellularLocation>
</comment>
<feature type="transmembrane region" description="Helical" evidence="8">
    <location>
        <begin position="390"/>
        <end position="412"/>
    </location>
</feature>
<organism evidence="9 10">
    <name type="scientific">Kordiimonas lipolytica</name>
    <dbReference type="NCBI Taxonomy" id="1662421"/>
    <lineage>
        <taxon>Bacteria</taxon>
        <taxon>Pseudomonadati</taxon>
        <taxon>Pseudomonadota</taxon>
        <taxon>Alphaproteobacteria</taxon>
        <taxon>Kordiimonadales</taxon>
        <taxon>Kordiimonadaceae</taxon>
        <taxon>Kordiimonas</taxon>
    </lineage>
</organism>
<feature type="transmembrane region" description="Helical" evidence="8">
    <location>
        <begin position="70"/>
        <end position="93"/>
    </location>
</feature>
<feature type="transmembrane region" description="Helical" evidence="8">
    <location>
        <begin position="38"/>
        <end position="58"/>
    </location>
</feature>
<dbReference type="EMBL" id="JBHSCR010000004">
    <property type="protein sequence ID" value="MFC4347628.1"/>
    <property type="molecule type" value="Genomic_DNA"/>
</dbReference>
<proteinExistence type="predicted"/>
<comment type="caution">
    <text evidence="9">The sequence shown here is derived from an EMBL/GenBank/DDBJ whole genome shotgun (WGS) entry which is preliminary data.</text>
</comment>
<feature type="transmembrane region" description="Helical" evidence="8">
    <location>
        <begin position="233"/>
        <end position="252"/>
    </location>
</feature>
<feature type="transmembrane region" description="Helical" evidence="8">
    <location>
        <begin position="419"/>
        <end position="440"/>
    </location>
</feature>
<dbReference type="Proteomes" id="UP001595776">
    <property type="component" value="Unassembled WGS sequence"/>
</dbReference>
<keyword evidence="4 8" id="KW-0812">Transmembrane</keyword>
<reference evidence="10" key="1">
    <citation type="journal article" date="2019" name="Int. J. Syst. Evol. Microbiol.">
        <title>The Global Catalogue of Microorganisms (GCM) 10K type strain sequencing project: providing services to taxonomists for standard genome sequencing and annotation.</title>
        <authorList>
            <consortium name="The Broad Institute Genomics Platform"/>
            <consortium name="The Broad Institute Genome Sequencing Center for Infectious Disease"/>
            <person name="Wu L."/>
            <person name="Ma J."/>
        </authorList>
    </citation>
    <scope>NUCLEOTIDE SEQUENCE [LARGE SCALE GENOMIC DNA]</scope>
    <source>
        <strain evidence="10">CGMCC 1.15304</strain>
    </source>
</reference>
<feature type="transmembrane region" description="Helical" evidence="8">
    <location>
        <begin position="326"/>
        <end position="343"/>
    </location>
</feature>
<dbReference type="Pfam" id="PF02386">
    <property type="entry name" value="TrkH"/>
    <property type="match status" value="2"/>
</dbReference>
<evidence type="ECO:0000313" key="10">
    <source>
        <dbReference type="Proteomes" id="UP001595776"/>
    </source>
</evidence>
<name>A0ABV8UA03_9PROT</name>
<evidence type="ECO:0000256" key="3">
    <source>
        <dbReference type="ARBA" id="ARBA00022475"/>
    </source>
</evidence>
<keyword evidence="2" id="KW-0813">Transport</keyword>
<feature type="transmembrane region" description="Helical" evidence="8">
    <location>
        <begin position="452"/>
        <end position="473"/>
    </location>
</feature>
<keyword evidence="10" id="KW-1185">Reference proteome</keyword>
<keyword evidence="7 8" id="KW-0472">Membrane</keyword>
<keyword evidence="5 8" id="KW-1133">Transmembrane helix</keyword>
<evidence type="ECO:0000256" key="6">
    <source>
        <dbReference type="ARBA" id="ARBA00023065"/>
    </source>
</evidence>
<keyword evidence="6" id="KW-0406">Ion transport</keyword>
<evidence type="ECO:0000313" key="9">
    <source>
        <dbReference type="EMBL" id="MFC4347628.1"/>
    </source>
</evidence>
<feature type="transmembrane region" description="Helical" evidence="8">
    <location>
        <begin position="135"/>
        <end position="158"/>
    </location>
</feature>
<evidence type="ECO:0000256" key="2">
    <source>
        <dbReference type="ARBA" id="ARBA00022448"/>
    </source>
</evidence>
<feature type="transmembrane region" description="Helical" evidence="8">
    <location>
        <begin position="296"/>
        <end position="314"/>
    </location>
</feature>
<evidence type="ECO:0000256" key="5">
    <source>
        <dbReference type="ARBA" id="ARBA00022989"/>
    </source>
</evidence>
<protein>
    <submittedName>
        <fullName evidence="9">Potassium transporter TrkG</fullName>
    </submittedName>
</protein>
<feature type="transmembrane region" description="Helical" evidence="8">
    <location>
        <begin position="273"/>
        <end position="290"/>
    </location>
</feature>
<dbReference type="PANTHER" id="PTHR32024">
    <property type="entry name" value="TRK SYSTEM POTASSIUM UPTAKE PROTEIN TRKG-RELATED"/>
    <property type="match status" value="1"/>
</dbReference>
<accession>A0ABV8UA03</accession>
<dbReference type="PANTHER" id="PTHR32024:SF3">
    <property type="entry name" value="TRK SYSTEM POTASSIUM UPTAKE PROTEIN"/>
    <property type="match status" value="1"/>
</dbReference>
<dbReference type="InterPro" id="IPR003445">
    <property type="entry name" value="Cat_transpt"/>
</dbReference>
<keyword evidence="3" id="KW-1003">Cell membrane</keyword>
<gene>
    <name evidence="9" type="ORF">ACFO5Q_07190</name>
</gene>
<sequence length="480" mass="51096">MWRSRLFYLIGCWILLLSATQAVPFTIAAALGELHAASGFLASIMVMSVIGGSLFLGFRSTPKIKVTRLTILLPVVGGMALAAVAGMPFFFVFPDQGLIPAFFEGMSLITTTGSSAYEGAFEEIVSISFWRIQAAWTGGFLAICMTLSILTAVNSGGVQLHRSPLPYGDSETGYPRLRAVGVSVAPIYGLVTVLCCAFLMLTGLPLFDALQFAMSTVSTTGIGPDGSNKIESVSTQVVLAVFMVVAMLNWDIMRARLLRVKAKHPQGLESKSVLMLVGCGAAALYLLAFPGDLDGFWHSVFAAISAMSTTGFMPSELGFSVQGADAGAIILIVLACLGGAVASTTGGMKQLRLIVIYLLARKEVDRLAHPHGVKSLRFQAFTIERRDIEAVWLLVGAFVLMLGLGSLSLSILGIDFQAATAMAVSALTLSGPLITMFDPYFSGFSGLTEADYMILSGLMLLGRIEASLFLALITRSFWRG</sequence>
<evidence type="ECO:0000256" key="7">
    <source>
        <dbReference type="ARBA" id="ARBA00023136"/>
    </source>
</evidence>
<evidence type="ECO:0000256" key="4">
    <source>
        <dbReference type="ARBA" id="ARBA00022692"/>
    </source>
</evidence>